<dbReference type="AlphaFoldDB" id="A0A6G5QLN7"/>
<keyword evidence="9" id="KW-0732">Signal</keyword>
<proteinExistence type="inferred from homology"/>
<evidence type="ECO:0000313" key="11">
    <source>
        <dbReference type="Proteomes" id="UP000502377"/>
    </source>
</evidence>
<evidence type="ECO:0000256" key="5">
    <source>
        <dbReference type="ARBA" id="ARBA00022801"/>
    </source>
</evidence>
<evidence type="ECO:0000256" key="4">
    <source>
        <dbReference type="ARBA" id="ARBA00022737"/>
    </source>
</evidence>
<evidence type="ECO:0000256" key="8">
    <source>
        <dbReference type="ARBA" id="ARBA00023251"/>
    </source>
</evidence>
<organism evidence="10 11">
    <name type="scientific">Campylobacter rectus</name>
    <name type="common">Wolinella recta</name>
    <dbReference type="NCBI Taxonomy" id="203"/>
    <lineage>
        <taxon>Bacteria</taxon>
        <taxon>Pseudomonadati</taxon>
        <taxon>Campylobacterota</taxon>
        <taxon>Epsilonproteobacteria</taxon>
        <taxon>Campylobacterales</taxon>
        <taxon>Campylobacteraceae</taxon>
        <taxon>Campylobacter</taxon>
    </lineage>
</organism>
<keyword evidence="8" id="KW-0046">Antibiotic resistance</keyword>
<feature type="signal peptide" evidence="9">
    <location>
        <begin position="1"/>
        <end position="17"/>
    </location>
</feature>
<dbReference type="InterPro" id="IPR040239">
    <property type="entry name" value="HcpB-like"/>
</dbReference>
<dbReference type="KEGG" id="crx:CRECT_0823"/>
<dbReference type="EC" id="3.5.2.6" evidence="3"/>
<dbReference type="Pfam" id="PF08238">
    <property type="entry name" value="Sel1"/>
    <property type="match status" value="3"/>
</dbReference>
<dbReference type="Proteomes" id="UP000502377">
    <property type="component" value="Chromosome"/>
</dbReference>
<dbReference type="Gene3D" id="1.25.40.10">
    <property type="entry name" value="Tetratricopeptide repeat domain"/>
    <property type="match status" value="1"/>
</dbReference>
<comment type="catalytic activity">
    <reaction evidence="1">
        <text>a beta-lactam + H2O = a substituted beta-amino acid</text>
        <dbReference type="Rhea" id="RHEA:20401"/>
        <dbReference type="ChEBI" id="CHEBI:15377"/>
        <dbReference type="ChEBI" id="CHEBI:35627"/>
        <dbReference type="ChEBI" id="CHEBI:140347"/>
        <dbReference type="EC" id="3.5.2.6"/>
    </reaction>
</comment>
<evidence type="ECO:0000256" key="9">
    <source>
        <dbReference type="SAM" id="SignalP"/>
    </source>
</evidence>
<dbReference type="GO" id="GO:0046677">
    <property type="term" value="P:response to antibiotic"/>
    <property type="evidence" value="ECO:0007669"/>
    <property type="project" value="UniProtKB-KW"/>
</dbReference>
<dbReference type="GO" id="GO:0008800">
    <property type="term" value="F:beta-lactamase activity"/>
    <property type="evidence" value="ECO:0007669"/>
    <property type="project" value="UniProtKB-EC"/>
</dbReference>
<dbReference type="PANTHER" id="PTHR13891:SF1">
    <property type="entry name" value="CYTOCHROME C OXIDASE ASSEMBLY FACTOR 7"/>
    <property type="match status" value="1"/>
</dbReference>
<reference evidence="10 11" key="1">
    <citation type="submission" date="2016-07" db="EMBL/GenBank/DDBJ databases">
        <title>Comparative genomics of the Campylobacter concisus group.</title>
        <authorList>
            <person name="Miller W.G."/>
            <person name="Yee E."/>
            <person name="Chapman M.H."/>
            <person name="Huynh S."/>
            <person name="Bono J.L."/>
            <person name="On S.L.W."/>
            <person name="StLeger J."/>
            <person name="Foster G."/>
            <person name="Parker C.T."/>
        </authorList>
    </citation>
    <scope>NUCLEOTIDE SEQUENCE [LARGE SCALE GENOMIC DNA]</scope>
    <source>
        <strain evidence="10 11">ATCC 33238</strain>
    </source>
</reference>
<gene>
    <name evidence="10" type="ORF">CRECT_0823</name>
</gene>
<dbReference type="SUPFAM" id="SSF81901">
    <property type="entry name" value="HCP-like"/>
    <property type="match status" value="1"/>
</dbReference>
<keyword evidence="7" id="KW-1015">Disulfide bond</keyword>
<keyword evidence="5" id="KW-0378">Hydrolase</keyword>
<evidence type="ECO:0000256" key="7">
    <source>
        <dbReference type="ARBA" id="ARBA00023157"/>
    </source>
</evidence>
<evidence type="ECO:0000256" key="3">
    <source>
        <dbReference type="ARBA" id="ARBA00012865"/>
    </source>
</evidence>
<dbReference type="RefSeq" id="WP_039888264.1">
    <property type="nucleotide sequence ID" value="NZ_CP012543.1"/>
</dbReference>
<dbReference type="SMART" id="SM00671">
    <property type="entry name" value="SEL1"/>
    <property type="match status" value="3"/>
</dbReference>
<accession>A0A6G5QLN7</accession>
<feature type="chain" id="PRO_5039923344" description="beta-lactamase" evidence="9">
    <location>
        <begin position="18"/>
        <end position="215"/>
    </location>
</feature>
<dbReference type="EMBL" id="CP012543">
    <property type="protein sequence ID" value="QCD46502.1"/>
    <property type="molecule type" value="Genomic_DNA"/>
</dbReference>
<evidence type="ECO:0000256" key="1">
    <source>
        <dbReference type="ARBA" id="ARBA00001526"/>
    </source>
</evidence>
<keyword evidence="4" id="KW-0677">Repeat</keyword>
<protein>
    <recommendedName>
        <fullName evidence="3">beta-lactamase</fullName>
        <ecNumber evidence="3">3.5.2.6</ecNumber>
    </recommendedName>
</protein>
<sequence length="215" mass="23746">MFKKIYLFLILVGLAAAQTNFEIATKKYLQDMGDKNVPELYEKSCREDKNAVGCYIAAQLKSYQAYNLNGYDEQARSWDEVSALYKSACDLGYAKACSAAGDFYDSTPSNDDFVATQDNTEESAEFYEKACESKDGEACLKIAKRHDNASKFADALKYYKLACDAGESEGCYNAADIYESGDGTPKNSAEAAKYYGLACENGLDRGCAKFKKFSK</sequence>
<evidence type="ECO:0000256" key="2">
    <source>
        <dbReference type="ARBA" id="ARBA00008486"/>
    </source>
</evidence>
<comment type="similarity">
    <text evidence="2">Belongs to the hcp beta-lactamase family.</text>
</comment>
<evidence type="ECO:0000256" key="6">
    <source>
        <dbReference type="ARBA" id="ARBA00022803"/>
    </source>
</evidence>
<dbReference type="InterPro" id="IPR011990">
    <property type="entry name" value="TPR-like_helical_dom_sf"/>
</dbReference>
<dbReference type="InterPro" id="IPR006597">
    <property type="entry name" value="Sel1-like"/>
</dbReference>
<dbReference type="PANTHER" id="PTHR13891">
    <property type="entry name" value="CYTOCHROME C OXIDASE ASSEMBLY FACTOR 7"/>
    <property type="match status" value="1"/>
</dbReference>
<evidence type="ECO:0000313" key="10">
    <source>
        <dbReference type="EMBL" id="QCD46502.1"/>
    </source>
</evidence>
<keyword evidence="6" id="KW-0802">TPR repeat</keyword>
<name>A0A6G5QLN7_CAMRE</name>